<dbReference type="SUPFAM" id="SSF52540">
    <property type="entry name" value="P-loop containing nucleoside triphosphate hydrolases"/>
    <property type="match status" value="1"/>
</dbReference>
<reference evidence="4 5" key="1">
    <citation type="journal article" date="2013" name="Int. J. Syst. Evol. Microbiol.">
        <title>Description of Streptomonospora sediminis sp. nov. and Streptomonospora nanhaiensis sp. nov., and reclassification of Nocardiopsis arabia Hozzein &amp; Goodfellow 2008 as Streptomonospora arabica comb. nov. and emended description of the genus Streptomonospora.</title>
        <authorList>
            <person name="Zhang D.F."/>
            <person name="Pan H.Q."/>
            <person name="He J."/>
            <person name="Zhang X.M."/>
            <person name="Zhang Y.G."/>
            <person name="Klenk H.P."/>
            <person name="Hu J.C."/>
            <person name="Li W.J."/>
        </authorList>
    </citation>
    <scope>NUCLEOTIDE SEQUENCE [LARGE SCALE GENOMIC DNA]</scope>
    <source>
        <strain evidence="4 5">12A09</strain>
    </source>
</reference>
<dbReference type="CDD" id="cd01026">
    <property type="entry name" value="TOPRIM_OLD"/>
    <property type="match status" value="1"/>
</dbReference>
<name>A0ABY6YT12_9ACTN</name>
<feature type="domain" description="Endonuclease GajA/Old nuclease/RecF-like AAA" evidence="2">
    <location>
        <begin position="262"/>
        <end position="353"/>
    </location>
</feature>
<dbReference type="Proteomes" id="UP001156498">
    <property type="component" value="Chromosome"/>
</dbReference>
<dbReference type="InterPro" id="IPR051396">
    <property type="entry name" value="Bact_Antivir_Def_Nuclease"/>
</dbReference>
<dbReference type="Pfam" id="PF20469">
    <property type="entry name" value="OLD-like_TOPRIM"/>
    <property type="match status" value="1"/>
</dbReference>
<evidence type="ECO:0000256" key="1">
    <source>
        <dbReference type="SAM" id="MobiDB-lite"/>
    </source>
</evidence>
<feature type="domain" description="OLD protein-like TOPRIM" evidence="3">
    <location>
        <begin position="431"/>
        <end position="506"/>
    </location>
</feature>
<protein>
    <submittedName>
        <fullName evidence="4">AAA family ATPase</fullName>
    </submittedName>
</protein>
<dbReference type="InterPro" id="IPR041685">
    <property type="entry name" value="AAA_GajA/Old/RecF-like"/>
</dbReference>
<evidence type="ECO:0000259" key="2">
    <source>
        <dbReference type="Pfam" id="PF13175"/>
    </source>
</evidence>
<organism evidence="4 5">
    <name type="scientific">Streptomonospora nanhaiensis</name>
    <dbReference type="NCBI Taxonomy" id="1323731"/>
    <lineage>
        <taxon>Bacteria</taxon>
        <taxon>Bacillati</taxon>
        <taxon>Actinomycetota</taxon>
        <taxon>Actinomycetes</taxon>
        <taxon>Streptosporangiales</taxon>
        <taxon>Nocardiopsidaceae</taxon>
        <taxon>Streptomonospora</taxon>
    </lineage>
</organism>
<sequence length="636" mass="70013">MTEHQGEWLVYLEQLHIKGFRSVADAEVSLRPGVTVLVGENNAGKSNVMDAIRHLTPPLDGRRDLHLRAEDLHRDGCVEAKHTSKCRSAVELSARYASADVATLAVFDQALDEGAGSLSHHLTYAPPRWGQQRGKVSWRTGDATTADPDPDPVARERIRHLYLPPLRDAQRELASGSGGMIQYLVESQFADESQSRDFQNALQKHFKEMEKVSPLPQSLGSLQKRLSGLTEGARHQQAGLGFADVSIGSVIRSLRLRMEQQGVDVQALASSGLGYANLLFMSAVLAKLDKAAEADLTLLLVEEPEAHLHPQLQSILMQHLAAEAERSREQVTAGTSWLGRVQVVVTTHSPYIATATDPENLVVLQRHGQQVPDTDSAGQEKGSGPEEAESSQAEPRRRYFTTGAAVANMSLSPHDRYKIRQYLNATRSTMLFGPRVLLVEGIAEAVLLPELARTHLSQARQQRFLGTALVPIDGTHFTTYLNILLSADTVTRQRIARRVAVVTDGDNGSDRPQKLRMLIDAKAGPQVARVFNNETTLEPALLQAGGHNRALFEEAWSHQRPNSSTADWAEIDTMAGAVQADFLMGKFKSLKISKGTFIQDLVACSAAQKEHKERLVAPTYLHEALTWITEEDHDVR</sequence>
<dbReference type="InterPro" id="IPR027417">
    <property type="entry name" value="P-loop_NTPase"/>
</dbReference>
<dbReference type="RefSeq" id="WP_267949282.1">
    <property type="nucleotide sequence ID" value="NZ_CP113264.1"/>
</dbReference>
<feature type="compositionally biased region" description="Polar residues" evidence="1">
    <location>
        <begin position="368"/>
        <end position="377"/>
    </location>
</feature>
<keyword evidence="5" id="KW-1185">Reference proteome</keyword>
<dbReference type="EMBL" id="CP113264">
    <property type="protein sequence ID" value="WAE75512.1"/>
    <property type="molecule type" value="Genomic_DNA"/>
</dbReference>
<accession>A0ABY6YT12</accession>
<gene>
    <name evidence="4" type="ORF">OUQ99_10715</name>
</gene>
<dbReference type="PANTHER" id="PTHR43581:SF4">
    <property type="entry name" value="ATP_GTP PHOSPHATASE"/>
    <property type="match status" value="1"/>
</dbReference>
<proteinExistence type="predicted"/>
<evidence type="ECO:0000259" key="3">
    <source>
        <dbReference type="Pfam" id="PF20469"/>
    </source>
</evidence>
<evidence type="ECO:0000313" key="5">
    <source>
        <dbReference type="Proteomes" id="UP001156498"/>
    </source>
</evidence>
<evidence type="ECO:0000313" key="4">
    <source>
        <dbReference type="EMBL" id="WAE75512.1"/>
    </source>
</evidence>
<dbReference type="InterPro" id="IPR034139">
    <property type="entry name" value="TOPRIM_OLD"/>
</dbReference>
<feature type="domain" description="Endonuclease GajA/Old nuclease/RecF-like AAA" evidence="2">
    <location>
        <begin position="12"/>
        <end position="55"/>
    </location>
</feature>
<dbReference type="Pfam" id="PF13175">
    <property type="entry name" value="AAA_15"/>
    <property type="match status" value="2"/>
</dbReference>
<dbReference type="Gene3D" id="3.40.50.300">
    <property type="entry name" value="P-loop containing nucleotide triphosphate hydrolases"/>
    <property type="match status" value="2"/>
</dbReference>
<dbReference type="PANTHER" id="PTHR43581">
    <property type="entry name" value="ATP/GTP PHOSPHATASE"/>
    <property type="match status" value="1"/>
</dbReference>
<feature type="region of interest" description="Disordered" evidence="1">
    <location>
        <begin position="368"/>
        <end position="397"/>
    </location>
</feature>